<keyword evidence="2" id="KW-0004">4Fe-4S</keyword>
<sequence>MLFNIWVTTKCNMNCRYCYEKQQKNDKIMDQNIAQKIISFINTSVKKKEMDEPIIINFHGGEPLLNFGIIKYITNSIRQMLEKRKLYFGVTTNGTLLNDEIIDFLCDNFSYSLSISIDGYKEVNDYNRILFNGQGVHNLIIHHIEKLLEKSNDVRARMTFTSETVKYLYDSVNYLYNLGFKVIVPVADYFDSHWNHESIQCLAKELEKIYAQFPFSKRVKEDLVLGLIRDNNVRFKNGLCDPKNCAVNINYDGLLYPCSYVVNDENYAIGDVVTGIEMEKLEFIYTLSKAANEECSGCTNYDYCVSTRCKLMNKVMTGDFNKASPVFCNIENIVLEYADKYYLLG</sequence>
<keyword evidence="3" id="KW-0949">S-adenosyl-L-methionine</keyword>
<dbReference type="Proteomes" id="UP000515561">
    <property type="component" value="Chromosome"/>
</dbReference>
<evidence type="ECO:0000256" key="5">
    <source>
        <dbReference type="ARBA" id="ARBA00023004"/>
    </source>
</evidence>
<dbReference type="InterPro" id="IPR023867">
    <property type="entry name" value="Sulphatase_maturase_rSAM"/>
</dbReference>
<keyword evidence="8" id="KW-1185">Reference proteome</keyword>
<evidence type="ECO:0000313" key="8">
    <source>
        <dbReference type="Proteomes" id="UP000515561"/>
    </source>
</evidence>
<evidence type="ECO:0000256" key="6">
    <source>
        <dbReference type="ARBA" id="ARBA00023014"/>
    </source>
</evidence>
<protein>
    <submittedName>
        <fullName evidence="7">Thioether cross-link-forming SCIFF peptide maturase</fullName>
    </submittedName>
</protein>
<dbReference type="Gene3D" id="3.20.20.70">
    <property type="entry name" value="Aldolase class I"/>
    <property type="match status" value="1"/>
</dbReference>
<dbReference type="SFLD" id="SFLDS00029">
    <property type="entry name" value="Radical_SAM"/>
    <property type="match status" value="1"/>
</dbReference>
<name>A0A6S6QZZ3_9FIRM</name>
<dbReference type="Pfam" id="PF04055">
    <property type="entry name" value="Radical_SAM"/>
    <property type="match status" value="1"/>
</dbReference>
<evidence type="ECO:0000256" key="2">
    <source>
        <dbReference type="ARBA" id="ARBA00022485"/>
    </source>
</evidence>
<evidence type="ECO:0000256" key="4">
    <source>
        <dbReference type="ARBA" id="ARBA00022723"/>
    </source>
</evidence>
<dbReference type="InterPro" id="IPR013785">
    <property type="entry name" value="Aldolase_TIM"/>
</dbReference>
<dbReference type="SFLD" id="SFLDG01384">
    <property type="entry name" value="thioether_bond_formation_requi"/>
    <property type="match status" value="1"/>
</dbReference>
<dbReference type="NCBIfam" id="TIGR04085">
    <property type="entry name" value="rSAM_more_4Fe4S"/>
    <property type="match status" value="1"/>
</dbReference>
<dbReference type="PANTHER" id="PTHR43273">
    <property type="entry name" value="ANAEROBIC SULFATASE-MATURATING ENZYME HOMOLOG ASLB-RELATED"/>
    <property type="match status" value="1"/>
</dbReference>
<dbReference type="PANTHER" id="PTHR43273:SF8">
    <property type="entry name" value="RADICAL SAM DOMAIN PROTEIN"/>
    <property type="match status" value="1"/>
</dbReference>
<comment type="cofactor">
    <cofactor evidence="1">
        <name>[4Fe-4S] cluster</name>
        <dbReference type="ChEBI" id="CHEBI:49883"/>
    </cofactor>
</comment>
<keyword evidence="6" id="KW-0411">Iron-sulfur</keyword>
<dbReference type="PROSITE" id="PS01305">
    <property type="entry name" value="MOAA_NIFB_PQQE"/>
    <property type="match status" value="1"/>
</dbReference>
<dbReference type="GO" id="GO:0016491">
    <property type="term" value="F:oxidoreductase activity"/>
    <property type="evidence" value="ECO:0007669"/>
    <property type="project" value="InterPro"/>
</dbReference>
<accession>A0A6S6QZZ3</accession>
<dbReference type="InterPro" id="IPR058240">
    <property type="entry name" value="rSAM_sf"/>
</dbReference>
<evidence type="ECO:0000256" key="1">
    <source>
        <dbReference type="ARBA" id="ARBA00001966"/>
    </source>
</evidence>
<dbReference type="CDD" id="cd01335">
    <property type="entry name" value="Radical_SAM"/>
    <property type="match status" value="1"/>
</dbReference>
<dbReference type="PROSITE" id="PS51918">
    <property type="entry name" value="RADICAL_SAM"/>
    <property type="match status" value="1"/>
</dbReference>
<dbReference type="RefSeq" id="WP_184094183.1">
    <property type="nucleotide sequence ID" value="NZ_AP023367.1"/>
</dbReference>
<keyword evidence="5" id="KW-0408">Iron</keyword>
<dbReference type="GO" id="GO:0046872">
    <property type="term" value="F:metal ion binding"/>
    <property type="evidence" value="ECO:0007669"/>
    <property type="project" value="UniProtKB-KW"/>
</dbReference>
<dbReference type="KEGG" id="acel:acsn021_29250"/>
<dbReference type="AlphaFoldDB" id="A0A6S6QZZ3"/>
<evidence type="ECO:0000313" key="7">
    <source>
        <dbReference type="EMBL" id="BCJ95356.1"/>
    </source>
</evidence>
<reference evidence="7 8" key="1">
    <citation type="journal article" date="2016" name="Int. J. Syst. Evol. Microbiol.">
        <title>Descriptions of Anaerotaenia torta gen. nov., sp. nov. and Anaerocolumna cellulosilytica gen. nov., sp. nov. isolated from a methanogenic reactor of cattle waste.</title>
        <authorList>
            <person name="Uek A."/>
            <person name="Ohtaki Y."/>
            <person name="Kaku N."/>
            <person name="Ueki K."/>
        </authorList>
    </citation>
    <scope>NUCLEOTIDE SEQUENCE [LARGE SCALE GENOMIC DNA]</scope>
    <source>
        <strain evidence="7 8">SN021</strain>
    </source>
</reference>
<evidence type="ECO:0000256" key="3">
    <source>
        <dbReference type="ARBA" id="ARBA00022691"/>
    </source>
</evidence>
<dbReference type="SFLD" id="SFLDG01067">
    <property type="entry name" value="SPASM/twitch_domain_containing"/>
    <property type="match status" value="1"/>
</dbReference>
<dbReference type="InterPro" id="IPR023885">
    <property type="entry name" value="4Fe4S-binding_SPASM_dom"/>
</dbReference>
<gene>
    <name evidence="7" type="ORF">acsn021_29250</name>
</gene>
<dbReference type="InterPro" id="IPR007197">
    <property type="entry name" value="rSAM"/>
</dbReference>
<dbReference type="SUPFAM" id="SSF102114">
    <property type="entry name" value="Radical SAM enzymes"/>
    <property type="match status" value="1"/>
</dbReference>
<proteinExistence type="predicted"/>
<dbReference type="EMBL" id="AP023367">
    <property type="protein sequence ID" value="BCJ95356.1"/>
    <property type="molecule type" value="Genomic_DNA"/>
</dbReference>
<dbReference type="InterPro" id="IPR000385">
    <property type="entry name" value="MoaA_NifB_PqqE_Fe-S-bd_CS"/>
</dbReference>
<organism evidence="7 8">
    <name type="scientific">Anaerocolumna cellulosilytica</name>
    <dbReference type="NCBI Taxonomy" id="433286"/>
    <lineage>
        <taxon>Bacteria</taxon>
        <taxon>Bacillati</taxon>
        <taxon>Bacillota</taxon>
        <taxon>Clostridia</taxon>
        <taxon>Lachnospirales</taxon>
        <taxon>Lachnospiraceae</taxon>
        <taxon>Anaerocolumna</taxon>
    </lineage>
</organism>
<dbReference type="GO" id="GO:0051539">
    <property type="term" value="F:4 iron, 4 sulfur cluster binding"/>
    <property type="evidence" value="ECO:0007669"/>
    <property type="project" value="UniProtKB-KW"/>
</dbReference>
<keyword evidence="4" id="KW-0479">Metal-binding</keyword>
<dbReference type="SFLD" id="SFLDG01386">
    <property type="entry name" value="main_SPASM_domain-containing"/>
    <property type="match status" value="1"/>
</dbReference>